<evidence type="ECO:0000313" key="1">
    <source>
        <dbReference type="EMBL" id="SFD06647.1"/>
    </source>
</evidence>
<organism evidence="1 2">
    <name type="scientific">Pseudoalteromonas denitrificans DSM 6059</name>
    <dbReference type="NCBI Taxonomy" id="1123010"/>
    <lineage>
        <taxon>Bacteria</taxon>
        <taxon>Pseudomonadati</taxon>
        <taxon>Pseudomonadota</taxon>
        <taxon>Gammaproteobacteria</taxon>
        <taxon>Alteromonadales</taxon>
        <taxon>Pseudoalteromonadaceae</taxon>
        <taxon>Pseudoalteromonas</taxon>
    </lineage>
</organism>
<dbReference type="Proteomes" id="UP000198862">
    <property type="component" value="Unassembled WGS sequence"/>
</dbReference>
<dbReference type="EMBL" id="FOLO01000030">
    <property type="protein sequence ID" value="SFD06647.1"/>
    <property type="molecule type" value="Genomic_DNA"/>
</dbReference>
<proteinExistence type="predicted"/>
<dbReference type="STRING" id="1123010.SAMN02745724_03374"/>
<dbReference type="RefSeq" id="WP_091986926.1">
    <property type="nucleotide sequence ID" value="NZ_FOLO01000030.1"/>
</dbReference>
<keyword evidence="2" id="KW-1185">Reference proteome</keyword>
<dbReference type="Pfam" id="PF11042">
    <property type="entry name" value="DUF2750"/>
    <property type="match status" value="1"/>
</dbReference>
<dbReference type="OrthoDB" id="2936081at2"/>
<gene>
    <name evidence="1" type="ORF">SAMN02745724_03374</name>
</gene>
<dbReference type="InterPro" id="IPR021284">
    <property type="entry name" value="DUF2750"/>
</dbReference>
<reference evidence="1 2" key="1">
    <citation type="submission" date="2016-10" db="EMBL/GenBank/DDBJ databases">
        <authorList>
            <person name="de Groot N.N."/>
        </authorList>
    </citation>
    <scope>NUCLEOTIDE SEQUENCE [LARGE SCALE GENOMIC DNA]</scope>
    <source>
        <strain evidence="1 2">DSM 6059</strain>
    </source>
</reference>
<evidence type="ECO:0008006" key="3">
    <source>
        <dbReference type="Google" id="ProtNLM"/>
    </source>
</evidence>
<name>A0A1I1P9Y4_9GAMM</name>
<protein>
    <recommendedName>
        <fullName evidence="3">DUF2750 domain-containing protein</fullName>
    </recommendedName>
</protein>
<accession>A0A1I1P9Y4</accession>
<evidence type="ECO:0000313" key="2">
    <source>
        <dbReference type="Proteomes" id="UP000198862"/>
    </source>
</evidence>
<dbReference type="AlphaFoldDB" id="A0A1I1P9Y4"/>
<sequence>MSTPLDPQLFTTISQYDIDKRYKYLIKEVVKTQLIWILTDEHGCVMLNTDDEDCVPVWPNKEFAQAWATGDWESCKAKEIDLKKWHSHWTHGLEDDELAIVVFPNLEEDGLVVYPDELDYELKVQAKKARNHQKR</sequence>